<dbReference type="InterPro" id="IPR000026">
    <property type="entry name" value="N1-like"/>
</dbReference>
<accession>A0A1W1I245</accession>
<feature type="signal peptide" evidence="4">
    <location>
        <begin position="1"/>
        <end position="27"/>
    </location>
</feature>
<dbReference type="InterPro" id="IPR016191">
    <property type="entry name" value="Ribonuclease/ribotoxin"/>
</dbReference>
<gene>
    <name evidence="5" type="ORF">NSJP_0908</name>
</gene>
<keyword evidence="1" id="KW-0540">Nuclease</keyword>
<dbReference type="SUPFAM" id="SSF53933">
    <property type="entry name" value="Microbial ribonucleases"/>
    <property type="match status" value="1"/>
</dbReference>
<evidence type="ECO:0000256" key="2">
    <source>
        <dbReference type="ARBA" id="ARBA00022801"/>
    </source>
</evidence>
<dbReference type="KEGG" id="nja:NSJP_0908"/>
<dbReference type="GO" id="GO:0016787">
    <property type="term" value="F:hydrolase activity"/>
    <property type="evidence" value="ECO:0007669"/>
    <property type="project" value="UniProtKB-KW"/>
</dbReference>
<name>A0A1W1I245_9BACT</name>
<dbReference type="GO" id="GO:0004521">
    <property type="term" value="F:RNA endonuclease activity"/>
    <property type="evidence" value="ECO:0007669"/>
    <property type="project" value="InterPro"/>
</dbReference>
<evidence type="ECO:0000256" key="3">
    <source>
        <dbReference type="SAM" id="MobiDB-lite"/>
    </source>
</evidence>
<keyword evidence="4" id="KW-0732">Signal</keyword>
<evidence type="ECO:0000313" key="6">
    <source>
        <dbReference type="Proteomes" id="UP000192042"/>
    </source>
</evidence>
<sequence>MMRPFPRGIWSGVIGFALLLSATIATSQPVGPQAEPPGIATPELHGLPNHDGPPPGRTEAASPLRQKTEIPQKAKDLLRTIRERQGMPPPGYAGGRTFHNRERRLPRGLYREYDVNPKIRGRPRDAERIVIEQQTDRAYYTADHYRTFAPFK</sequence>
<evidence type="ECO:0000313" key="5">
    <source>
        <dbReference type="EMBL" id="SLM47080.1"/>
    </source>
</evidence>
<protein>
    <submittedName>
        <fullName evidence="5">Putative Guanyl-specific ribonuclease Sa</fullName>
        <ecNumber evidence="5">3.1.27.3</ecNumber>
    </submittedName>
</protein>
<dbReference type="STRING" id="1325564.NSJP_0908"/>
<dbReference type="Gene3D" id="3.10.450.30">
    <property type="entry name" value="Microbial ribonucleases"/>
    <property type="match status" value="1"/>
</dbReference>
<dbReference type="Pfam" id="PF00545">
    <property type="entry name" value="Ribonuclease"/>
    <property type="match status" value="1"/>
</dbReference>
<dbReference type="AlphaFoldDB" id="A0A1W1I245"/>
<evidence type="ECO:0000256" key="1">
    <source>
        <dbReference type="ARBA" id="ARBA00022722"/>
    </source>
</evidence>
<dbReference type="RefSeq" id="WP_080885668.1">
    <property type="nucleotide sequence ID" value="NZ_LT828648.1"/>
</dbReference>
<dbReference type="GO" id="GO:0003723">
    <property type="term" value="F:RNA binding"/>
    <property type="evidence" value="ECO:0007669"/>
    <property type="project" value="InterPro"/>
</dbReference>
<organism evidence="5 6">
    <name type="scientific">Nitrospira japonica</name>
    <dbReference type="NCBI Taxonomy" id="1325564"/>
    <lineage>
        <taxon>Bacteria</taxon>
        <taxon>Pseudomonadati</taxon>
        <taxon>Nitrospirota</taxon>
        <taxon>Nitrospiria</taxon>
        <taxon>Nitrospirales</taxon>
        <taxon>Nitrospiraceae</taxon>
        <taxon>Nitrospira</taxon>
    </lineage>
</organism>
<dbReference type="EMBL" id="LT828648">
    <property type="protein sequence ID" value="SLM47080.1"/>
    <property type="molecule type" value="Genomic_DNA"/>
</dbReference>
<evidence type="ECO:0000256" key="4">
    <source>
        <dbReference type="SAM" id="SignalP"/>
    </source>
</evidence>
<reference evidence="5 6" key="1">
    <citation type="submission" date="2017-03" db="EMBL/GenBank/DDBJ databases">
        <authorList>
            <person name="Afonso C.L."/>
            <person name="Miller P.J."/>
            <person name="Scott M.A."/>
            <person name="Spackman E."/>
            <person name="Goraichik I."/>
            <person name="Dimitrov K.M."/>
            <person name="Suarez D.L."/>
            <person name="Swayne D.E."/>
        </authorList>
    </citation>
    <scope>NUCLEOTIDE SEQUENCE [LARGE SCALE GENOMIC DNA]</scope>
    <source>
        <strain evidence="5">Genome sequencing of Nitrospira japonica strain NJ11</strain>
    </source>
</reference>
<proteinExistence type="predicted"/>
<keyword evidence="2 5" id="KW-0378">Hydrolase</keyword>
<feature type="region of interest" description="Disordered" evidence="3">
    <location>
        <begin position="28"/>
        <end position="73"/>
    </location>
</feature>
<dbReference type="Proteomes" id="UP000192042">
    <property type="component" value="Chromosome I"/>
</dbReference>
<feature type="chain" id="PRO_5012912927" evidence="4">
    <location>
        <begin position="28"/>
        <end position="152"/>
    </location>
</feature>
<keyword evidence="6" id="KW-1185">Reference proteome</keyword>
<dbReference type="EC" id="3.1.27.3" evidence="5"/>